<keyword evidence="4" id="KW-0158">Chromosome</keyword>
<comment type="caution">
    <text evidence="16">The sequence shown here is derived from an EMBL/GenBank/DDBJ whole genome shotgun (WGS) entry which is preliminary data.</text>
</comment>
<evidence type="ECO:0000256" key="1">
    <source>
        <dbReference type="ARBA" id="ARBA00004123"/>
    </source>
</evidence>
<dbReference type="STRING" id="282301.A0A267F430"/>
<dbReference type="GO" id="GO:0005634">
    <property type="term" value="C:nucleus"/>
    <property type="evidence" value="ECO:0007669"/>
    <property type="project" value="UniProtKB-SubCell"/>
</dbReference>
<evidence type="ECO:0000256" key="11">
    <source>
        <dbReference type="ARBA" id="ARBA00023163"/>
    </source>
</evidence>
<keyword evidence="10" id="KW-0805">Transcription regulation</keyword>
<evidence type="ECO:0000256" key="4">
    <source>
        <dbReference type="ARBA" id="ARBA00022454"/>
    </source>
</evidence>
<reference evidence="16 17" key="1">
    <citation type="submission" date="2017-06" db="EMBL/GenBank/DDBJ databases">
        <title>A platform for efficient transgenesis in Macrostomum lignano, a flatworm model organism for stem cell research.</title>
        <authorList>
            <person name="Berezikov E."/>
        </authorList>
    </citation>
    <scope>NUCLEOTIDE SEQUENCE [LARGE SCALE GENOMIC DNA]</scope>
    <source>
        <strain evidence="16">DV1</strain>
        <tissue evidence="16">Whole organism</tissue>
    </source>
</reference>
<sequence length="441" mass="48291">KAKCSGPAASVQPPSPSQQSLQMPLGPADLISPCHYTGGLSARELGAIDDLANCMVVDSLLGIVSHKMAERFRQPSASHIRRWRAAVEDFVVDQDYAVAYARLVARPPDSSESGRPFLTEARRNDPSLRLHLYRYLHLFDRRSGVRIELCRRYAHENRTGARIVSTRDWEANEKIDMLIGCIAEMTPDEERSYLRPGHNDFSVMYSTRKHCSQLWLGPAAYINHDCRPNVRFVPTGPHSAYYQVIRPIRKGDEILLFYGAHFFGKSNCECECETCERRLAGAFAQQQPGGSGDDSNGYRFRDTDKRLRRLAAAASKRQREEDEAAEPVAAAPSTDKAETSRQAQQQQQQPPLKLPRLLIRIRQLGDPLRYELVSLASATSALASESASEESESSPASAPASAASTATAAGPASAADASDGRSSSTPASSIDCSSPANRSPA</sequence>
<dbReference type="GO" id="GO:0140941">
    <property type="term" value="F:histone H4K20me methyltransferase activity"/>
    <property type="evidence" value="ECO:0007669"/>
    <property type="project" value="UniProtKB-EC"/>
</dbReference>
<organism evidence="16 17">
    <name type="scientific">Macrostomum lignano</name>
    <dbReference type="NCBI Taxonomy" id="282301"/>
    <lineage>
        <taxon>Eukaryota</taxon>
        <taxon>Metazoa</taxon>
        <taxon>Spiralia</taxon>
        <taxon>Lophotrochozoa</taxon>
        <taxon>Platyhelminthes</taxon>
        <taxon>Rhabditophora</taxon>
        <taxon>Macrostomorpha</taxon>
        <taxon>Macrostomida</taxon>
        <taxon>Macrostomidae</taxon>
        <taxon>Macrostomum</taxon>
    </lineage>
</organism>
<evidence type="ECO:0000313" key="15">
    <source>
        <dbReference type="EMBL" id="PAA66062.1"/>
    </source>
</evidence>
<dbReference type="InterPro" id="IPR046341">
    <property type="entry name" value="SET_dom_sf"/>
</dbReference>
<evidence type="ECO:0000259" key="14">
    <source>
        <dbReference type="PROSITE" id="PS50280"/>
    </source>
</evidence>
<feature type="compositionally biased region" description="Low complexity" evidence="13">
    <location>
        <begin position="341"/>
        <end position="351"/>
    </location>
</feature>
<dbReference type="FunFam" id="2.170.270.10:FF:000006">
    <property type="entry name" value="Histone-lysine N-methyltransferase"/>
    <property type="match status" value="1"/>
</dbReference>
<dbReference type="PROSITE" id="PS50280">
    <property type="entry name" value="SET"/>
    <property type="match status" value="1"/>
</dbReference>
<accession>A0A267F430</accession>
<dbReference type="Gene3D" id="2.170.270.10">
    <property type="entry name" value="SET domain"/>
    <property type="match status" value="1"/>
</dbReference>
<proteinExistence type="predicted"/>
<keyword evidence="17" id="KW-1185">Reference proteome</keyword>
<comment type="subcellular location">
    <subcellularLocation>
        <location evidence="2">Chromosome</location>
    </subcellularLocation>
    <subcellularLocation>
        <location evidence="1">Nucleus</location>
    </subcellularLocation>
</comment>
<evidence type="ECO:0000256" key="12">
    <source>
        <dbReference type="ARBA" id="ARBA00023242"/>
    </source>
</evidence>
<dbReference type="Pfam" id="PF00856">
    <property type="entry name" value="SET"/>
    <property type="match status" value="1"/>
</dbReference>
<feature type="non-terminal residue" evidence="16">
    <location>
        <position position="1"/>
    </location>
</feature>
<dbReference type="OrthoDB" id="6627536at2759"/>
<dbReference type="EC" id="2.1.1.362" evidence="3"/>
<evidence type="ECO:0000256" key="10">
    <source>
        <dbReference type="ARBA" id="ARBA00023015"/>
    </source>
</evidence>
<gene>
    <name evidence="16" type="ORF">BOX15_Mlig013574g2</name>
    <name evidence="15" type="ORF">BOX15_Mlig013574g4</name>
</gene>
<dbReference type="EMBL" id="NIVC01001593">
    <property type="protein sequence ID" value="PAA66062.1"/>
    <property type="molecule type" value="Genomic_DNA"/>
</dbReference>
<feature type="region of interest" description="Disordered" evidence="13">
    <location>
        <begin position="385"/>
        <end position="441"/>
    </location>
</feature>
<dbReference type="SUPFAM" id="SSF82199">
    <property type="entry name" value="SET domain"/>
    <property type="match status" value="1"/>
</dbReference>
<dbReference type="EMBL" id="NIVC01001392">
    <property type="protein sequence ID" value="PAA68476.1"/>
    <property type="molecule type" value="Genomic_DNA"/>
</dbReference>
<dbReference type="InterPro" id="IPR039977">
    <property type="entry name" value="Suv4-20/Set9"/>
</dbReference>
<evidence type="ECO:0000256" key="13">
    <source>
        <dbReference type="SAM" id="MobiDB-lite"/>
    </source>
</evidence>
<feature type="region of interest" description="Disordered" evidence="13">
    <location>
        <begin position="311"/>
        <end position="351"/>
    </location>
</feature>
<keyword evidence="11" id="KW-0804">Transcription</keyword>
<dbReference type="GO" id="GO:0032259">
    <property type="term" value="P:methylation"/>
    <property type="evidence" value="ECO:0007669"/>
    <property type="project" value="UniProtKB-KW"/>
</dbReference>
<evidence type="ECO:0000256" key="8">
    <source>
        <dbReference type="ARBA" id="ARBA00022691"/>
    </source>
</evidence>
<evidence type="ECO:0000256" key="3">
    <source>
        <dbReference type="ARBA" id="ARBA00012188"/>
    </source>
</evidence>
<dbReference type="InterPro" id="IPR041938">
    <property type="entry name" value="Hist-Lys_N-MTase_N"/>
</dbReference>
<keyword evidence="5" id="KW-0678">Repressor</keyword>
<dbReference type="AlphaFoldDB" id="A0A267F430"/>
<evidence type="ECO:0000256" key="5">
    <source>
        <dbReference type="ARBA" id="ARBA00022491"/>
    </source>
</evidence>
<keyword evidence="6" id="KW-0489">Methyltransferase</keyword>
<dbReference type="PANTHER" id="PTHR12977:SF4">
    <property type="entry name" value="HISTONE-LYSINE N-METHYLTRANSFERASE KMT5B"/>
    <property type="match status" value="1"/>
</dbReference>
<keyword evidence="9" id="KW-0156">Chromatin regulator</keyword>
<protein>
    <recommendedName>
        <fullName evidence="3">[histone H4]-N-methyl-L-lysine(20) N-methyltransferase</fullName>
        <ecNumber evidence="3">2.1.1.362</ecNumber>
    </recommendedName>
</protein>
<evidence type="ECO:0000313" key="17">
    <source>
        <dbReference type="Proteomes" id="UP000215902"/>
    </source>
</evidence>
<evidence type="ECO:0000256" key="9">
    <source>
        <dbReference type="ARBA" id="ARBA00022853"/>
    </source>
</evidence>
<evidence type="ECO:0000256" key="6">
    <source>
        <dbReference type="ARBA" id="ARBA00022603"/>
    </source>
</evidence>
<evidence type="ECO:0000256" key="7">
    <source>
        <dbReference type="ARBA" id="ARBA00022679"/>
    </source>
</evidence>
<name>A0A267F430_9PLAT</name>
<feature type="region of interest" description="Disordered" evidence="13">
    <location>
        <begin position="1"/>
        <end position="24"/>
    </location>
</feature>
<keyword evidence="8" id="KW-0949">S-adenosyl-L-methionine</keyword>
<dbReference type="InterPro" id="IPR001214">
    <property type="entry name" value="SET_dom"/>
</dbReference>
<keyword evidence="7" id="KW-0808">Transferase</keyword>
<feature type="compositionally biased region" description="Low complexity" evidence="13">
    <location>
        <begin position="393"/>
        <end position="425"/>
    </location>
</feature>
<feature type="compositionally biased region" description="Polar residues" evidence="13">
    <location>
        <begin position="426"/>
        <end position="441"/>
    </location>
</feature>
<feature type="domain" description="SET" evidence="14">
    <location>
        <begin position="145"/>
        <end position="259"/>
    </location>
</feature>
<evidence type="ECO:0000256" key="2">
    <source>
        <dbReference type="ARBA" id="ARBA00004286"/>
    </source>
</evidence>
<dbReference type="InterPro" id="IPR025790">
    <property type="entry name" value="Suv4-20_animal"/>
</dbReference>
<dbReference type="GO" id="GO:0005694">
    <property type="term" value="C:chromosome"/>
    <property type="evidence" value="ECO:0007669"/>
    <property type="project" value="UniProtKB-SubCell"/>
</dbReference>
<dbReference type="Gene3D" id="1.10.10.1700">
    <property type="entry name" value="Histone-lysine N-methyltransferase"/>
    <property type="match status" value="1"/>
</dbReference>
<dbReference type="SMART" id="SM00317">
    <property type="entry name" value="SET"/>
    <property type="match status" value="1"/>
</dbReference>
<dbReference type="PANTHER" id="PTHR12977">
    <property type="entry name" value="SUPPRESSOR OF VARIEGATION 4-20-RELATED"/>
    <property type="match status" value="1"/>
</dbReference>
<keyword evidence="12" id="KW-0539">Nucleus</keyword>
<dbReference type="Proteomes" id="UP000215902">
    <property type="component" value="Unassembled WGS sequence"/>
</dbReference>
<evidence type="ECO:0000313" key="16">
    <source>
        <dbReference type="EMBL" id="PAA68476.1"/>
    </source>
</evidence>
<dbReference type="PROSITE" id="PS51570">
    <property type="entry name" value="SAM_MT43_SUVAR420_2"/>
    <property type="match status" value="1"/>
</dbReference>